<dbReference type="EMBL" id="CP002408">
    <property type="protein sequence ID" value="AFU58181.1"/>
    <property type="molecule type" value="Genomic_DNA"/>
</dbReference>
<keyword evidence="1" id="KW-0479">Metal-binding</keyword>
<gene>
    <name evidence="5" type="ordered locus">Ngar_c12410</name>
</gene>
<evidence type="ECO:0000259" key="4">
    <source>
        <dbReference type="PROSITE" id="PS51066"/>
    </source>
</evidence>
<dbReference type="KEGG" id="nga:Ngar_c12410"/>
<protein>
    <submittedName>
        <fullName evidence="5">Putative integrase catalytic region</fullName>
    </submittedName>
</protein>
<dbReference type="HOGENOM" id="CLU_043491_0_0_2"/>
<dbReference type="InterPro" id="IPR051354">
    <property type="entry name" value="Transposase_27_IS1"/>
</dbReference>
<dbReference type="GO" id="GO:0006284">
    <property type="term" value="P:base-excision repair"/>
    <property type="evidence" value="ECO:0007669"/>
    <property type="project" value="InterPro"/>
</dbReference>
<dbReference type="InterPro" id="IPR012337">
    <property type="entry name" value="RNaseH-like_sf"/>
</dbReference>
<dbReference type="PROSITE" id="PS51066">
    <property type="entry name" value="ZF_FPG_2"/>
    <property type="match status" value="1"/>
</dbReference>
<dbReference type="AlphaFoldDB" id="K0IA50"/>
<dbReference type="InterPro" id="IPR000214">
    <property type="entry name" value="Znf_DNA_glyclase/AP_lyase"/>
</dbReference>
<dbReference type="PANTHER" id="PTHR33293">
    <property type="entry name" value="INSERTION ELEMENT IS1 1 PROTEIN INSB-RELATED"/>
    <property type="match status" value="1"/>
</dbReference>
<dbReference type="GO" id="GO:0015074">
    <property type="term" value="P:DNA integration"/>
    <property type="evidence" value="ECO:0007669"/>
    <property type="project" value="InterPro"/>
</dbReference>
<dbReference type="GO" id="GO:0016799">
    <property type="term" value="F:hydrolase activity, hydrolyzing N-glycosyl compounds"/>
    <property type="evidence" value="ECO:0007669"/>
    <property type="project" value="InterPro"/>
</dbReference>
<keyword evidence="6" id="KW-1185">Reference proteome</keyword>
<keyword evidence="1" id="KW-0862">Zinc</keyword>
<dbReference type="SUPFAM" id="SSF53098">
    <property type="entry name" value="Ribonuclease H-like"/>
    <property type="match status" value="1"/>
</dbReference>
<sequence length="380" mass="43237">MTRGLQILESGKNIVENEDGSFTVPSQTSKTTYEVRLIQTTWVCTCPDFEYRKVEACKHIFAVRLFIAANTYIKNEPKPKVFAEDAIPCDKCGSIRVIKFGIANKKQTYYCKDCKHKFRQASMLKKAKFNPELISLTLDLYFSGLSLRKIARSVSDHFNVDIGYATIYTWIQKYIPLISEYVNSLVPKGLSDTWHADELFIRMKDGVQVRNNKSVGIVWNIMDRDTRFLIASKLTEDRGEESAIAAFREAIRNAHAYRAEAKPKQIYTDGHKAYESAISTLFRKKSIRPEHKANCGVAKPHANNNRIERLNGTLRERTKVQRGWKSKQTPLAEGARIQYNFVKPHMALEGKTPAGAAGMEVKGWNELLAKAMDSKRQQAS</sequence>
<dbReference type="Gene3D" id="3.30.420.10">
    <property type="entry name" value="Ribonuclease H-like superfamily/Ribonuclease H"/>
    <property type="match status" value="1"/>
</dbReference>
<feature type="domain" description="SWIM-type" evidence="2">
    <location>
        <begin position="33"/>
        <end position="68"/>
    </location>
</feature>
<dbReference type="GO" id="GO:0003906">
    <property type="term" value="F:DNA-(apurinic or apyrimidinic site) endonuclease activity"/>
    <property type="evidence" value="ECO:0007669"/>
    <property type="project" value="InterPro"/>
</dbReference>
<dbReference type="GO" id="GO:0008270">
    <property type="term" value="F:zinc ion binding"/>
    <property type="evidence" value="ECO:0007669"/>
    <property type="project" value="UniProtKB-KW"/>
</dbReference>
<dbReference type="STRING" id="1237085.Ngar_c12410"/>
<name>K0IA50_NITGG</name>
<reference evidence="5 6" key="1">
    <citation type="journal article" date="2012" name="Environ. Microbiol.">
        <title>The genome of the ammonia-oxidizing Candidatus Nitrososphaera gargensis: insights into metabolic versatility and environmental adaptations.</title>
        <authorList>
            <person name="Spang A."/>
            <person name="Poehlein A."/>
            <person name="Offre P."/>
            <person name="Zumbragel S."/>
            <person name="Haider S."/>
            <person name="Rychlik N."/>
            <person name="Nowka B."/>
            <person name="Schmeisser C."/>
            <person name="Lebedeva E.V."/>
            <person name="Rattei T."/>
            <person name="Bohm C."/>
            <person name="Schmid M."/>
            <person name="Galushko A."/>
            <person name="Hatzenpichler R."/>
            <person name="Weinmaier T."/>
            <person name="Daniel R."/>
            <person name="Schleper C."/>
            <person name="Spieck E."/>
            <person name="Streit W."/>
            <person name="Wagner M."/>
        </authorList>
    </citation>
    <scope>NUCLEOTIDE SEQUENCE [LARGE SCALE GENOMIC DNA]</scope>
    <source>
        <strain evidence="6">Ga9.2</strain>
    </source>
</reference>
<dbReference type="BioCyc" id="CNIT1237085:G1324-1239-MONOMER"/>
<feature type="domain" description="Integrase catalytic" evidence="3">
    <location>
        <begin position="183"/>
        <end position="361"/>
    </location>
</feature>
<evidence type="ECO:0000259" key="3">
    <source>
        <dbReference type="PROSITE" id="PS50994"/>
    </source>
</evidence>
<dbReference type="InterPro" id="IPR032874">
    <property type="entry name" value="DDE_dom"/>
</dbReference>
<proteinExistence type="predicted"/>
<organism evidence="5 6">
    <name type="scientific">Nitrososphaera gargensis (strain Ga9.2)</name>
    <dbReference type="NCBI Taxonomy" id="1237085"/>
    <lineage>
        <taxon>Archaea</taxon>
        <taxon>Nitrososphaerota</taxon>
        <taxon>Nitrososphaeria</taxon>
        <taxon>Nitrososphaerales</taxon>
        <taxon>Nitrososphaeraceae</taxon>
        <taxon>Nitrososphaera</taxon>
    </lineage>
</organism>
<dbReference type="InParanoid" id="K0IA50"/>
<evidence type="ECO:0000256" key="1">
    <source>
        <dbReference type="PROSITE-ProRule" id="PRU00391"/>
    </source>
</evidence>
<dbReference type="GO" id="GO:0003676">
    <property type="term" value="F:nucleic acid binding"/>
    <property type="evidence" value="ECO:0007669"/>
    <property type="project" value="InterPro"/>
</dbReference>
<evidence type="ECO:0000259" key="2">
    <source>
        <dbReference type="PROSITE" id="PS50966"/>
    </source>
</evidence>
<dbReference type="PROSITE" id="PS50966">
    <property type="entry name" value="ZF_SWIM"/>
    <property type="match status" value="1"/>
</dbReference>
<feature type="domain" description="FPG-type" evidence="4">
    <location>
        <begin position="80"/>
        <end position="116"/>
    </location>
</feature>
<evidence type="ECO:0000313" key="6">
    <source>
        <dbReference type="Proteomes" id="UP000008037"/>
    </source>
</evidence>
<dbReference type="Proteomes" id="UP000008037">
    <property type="component" value="Chromosome"/>
</dbReference>
<evidence type="ECO:0000313" key="5">
    <source>
        <dbReference type="EMBL" id="AFU58181.1"/>
    </source>
</evidence>
<dbReference type="Pfam" id="PF13610">
    <property type="entry name" value="DDE_Tnp_IS240"/>
    <property type="match status" value="1"/>
</dbReference>
<accession>K0IA50</accession>
<dbReference type="PROSITE" id="PS50994">
    <property type="entry name" value="INTEGRASE"/>
    <property type="match status" value="1"/>
</dbReference>
<keyword evidence="1" id="KW-0863">Zinc-finger</keyword>
<dbReference type="InterPro" id="IPR036397">
    <property type="entry name" value="RNaseH_sf"/>
</dbReference>
<dbReference type="InterPro" id="IPR001584">
    <property type="entry name" value="Integrase_cat-core"/>
</dbReference>
<dbReference type="InterPro" id="IPR007527">
    <property type="entry name" value="Znf_SWIM"/>
</dbReference>